<gene>
    <name evidence="2" type="ORF">CLV29_2734</name>
</gene>
<keyword evidence="3" id="KW-1185">Reference proteome</keyword>
<feature type="transmembrane region" description="Helical" evidence="1">
    <location>
        <begin position="54"/>
        <end position="72"/>
    </location>
</feature>
<sequence length="351" mass="37098">MTPQPLLAYIRAMTNPPSLSPAARSFQRRKHLGWGIALVALALLVVLADGPIALGALAGLLGVVLLAVGVIGEQKANAYNRRDWALAESLAGQFEQLLSHDGGTAYGGAQGEYRVQNARLVEIERHFDSQTAGAITGVLHHQLRMFGSTVSGSVGVGTAVGNRSAVGASVSSGSFSGLINGLSNVELGLSSTTRNDLMGDALFSVFEAPDANGRLDTHRVVSMSQPGAAGWINDVVQQTAQRFDGQRTHSGATVLGFGPRIVSHFVPKDISYVTDQLRAQQNRDRSERELIRIRGTAVGRNAMIATCLSVGGRPELRLMPIQFPAVYGEAVARGIARADTALNGVVANELR</sequence>
<dbReference type="EMBL" id="SOAW01000002">
    <property type="protein sequence ID" value="TDT31317.1"/>
    <property type="molecule type" value="Genomic_DNA"/>
</dbReference>
<proteinExistence type="predicted"/>
<keyword evidence="1" id="KW-0472">Membrane</keyword>
<name>A0A4R7J4R9_9ACTN</name>
<accession>A0A4R7J4R9</accession>
<evidence type="ECO:0000313" key="3">
    <source>
        <dbReference type="Proteomes" id="UP000295371"/>
    </source>
</evidence>
<organism evidence="2 3">
    <name type="scientific">Naumannella halotolerans</name>
    <dbReference type="NCBI Taxonomy" id="993414"/>
    <lineage>
        <taxon>Bacteria</taxon>
        <taxon>Bacillati</taxon>
        <taxon>Actinomycetota</taxon>
        <taxon>Actinomycetes</taxon>
        <taxon>Propionibacteriales</taxon>
        <taxon>Propionibacteriaceae</taxon>
        <taxon>Naumannella</taxon>
    </lineage>
</organism>
<comment type="caution">
    <text evidence="2">The sequence shown here is derived from an EMBL/GenBank/DDBJ whole genome shotgun (WGS) entry which is preliminary data.</text>
</comment>
<evidence type="ECO:0000313" key="2">
    <source>
        <dbReference type="EMBL" id="TDT31317.1"/>
    </source>
</evidence>
<evidence type="ECO:0000256" key="1">
    <source>
        <dbReference type="SAM" id="Phobius"/>
    </source>
</evidence>
<dbReference type="AlphaFoldDB" id="A0A4R7J4R9"/>
<dbReference type="Proteomes" id="UP000295371">
    <property type="component" value="Unassembled WGS sequence"/>
</dbReference>
<feature type="transmembrane region" description="Helical" evidence="1">
    <location>
        <begin position="31"/>
        <end position="48"/>
    </location>
</feature>
<keyword evidence="1" id="KW-1133">Transmembrane helix</keyword>
<keyword evidence="1" id="KW-0812">Transmembrane</keyword>
<reference evidence="2 3" key="1">
    <citation type="submission" date="2019-03" db="EMBL/GenBank/DDBJ databases">
        <title>Genomic Encyclopedia of Archaeal and Bacterial Type Strains, Phase II (KMG-II): from individual species to whole genera.</title>
        <authorList>
            <person name="Goeker M."/>
        </authorList>
    </citation>
    <scope>NUCLEOTIDE SEQUENCE [LARGE SCALE GENOMIC DNA]</scope>
    <source>
        <strain evidence="2 3">DSM 24323</strain>
    </source>
</reference>
<protein>
    <submittedName>
        <fullName evidence="2">Uncharacterized protein</fullName>
    </submittedName>
</protein>